<keyword evidence="5" id="KW-1185">Reference proteome</keyword>
<sequence>MKPEQYQPKLSATGKMAVALSLAFIGQVAVAAPSDAVMAQRAAAYQAKLAASHHAHTAKQAVANIEAVKGGAQVFQQNKVDVVNIVKANEQGLSHNQFNKFNVAKEGAVLNNAVAAGKSELAGNLAANKNLQGKAASVILNEVVSKNPSLILGQQEIFGMAADYVLANPNGITYNGGSILNASRASLVVGRPDIQGGSLKAFTVGANGEQQELRVNGTMSGNSVVDLVAPKVVVSKSANLNAGKINMVTGANKVGYADDKIEKLAQANNAPVLDGQVFGAMRAGSIRIHGTDSRATQTFDGANIQADSDLNVKAAGDVKVIASKVSGNDITVAAKTTTIDGLKTTKTDNYNYNNTESGNVKANKFGNTKTESFAASNINAKGALNLENTGDVNLYGANIEAGNLNVSAQNVATDVYTTVEAVDHSYNRSKGLWFNNSKTVSSDATVHNTKINVKGGAVIDAAQNLTLKAAVLNVGGDAKLTGKESISSFGVNEVDSVHEHVDFKNETAKLKTGYSDKQESTAKQIGTQITVGGDLGLVTGKTLNTQATTVKVGGSVVGNAATMNLGAQKTANNTSVDDKLKYWGGIGGGQDGSGNSHKETLHGTSIVAGGSVLLGAKDAVNVSGGTVKGKTGAFVNAAEVNVKHATANDVEVSSNRTGTIFNITKSKTQSSSHTQNITGTVLQSDADLKVVAQKNINVVGSSLKAAEKLGIETAGSLNIAAAQAKNSSTQKEFSIKGKATPSASLKDGSASIGLGLVITNSTTKTDSVVNTGSSVAGKDVSLTAKDKVKVVGSQVNAENNVSVSASNVSVVAAKDTTVTNEKNRVTDIGITATASYNGGAPKVGVSAGVSSKFADTTTTNTTAQVSGITAGGNVDVSATENILHEGTKINAKGDVNQTAKNITNNAAQNSSNVDVVKHEGGIGIGASIDTAKRVTVQGNIYGQGGKAQTTSTTAVVGSVEANNVNLKAENNITDVATNYNAQGDLNISAQKYDNQAAKNTQSIDSKQGGASIGVAVSTNDGQTFDVDAKIGVNYADEHGKSSQAVKGNIAANNVNINAGDTAAIASNVAAKENVNINAANGVTFTQSKDTAESNGTKVDVGLSVGAKVHVSGAVAPKGSLNVGVNVGDKESTVGSAGTITAGKDIVATAENGKVHVDGANLVAENLVKLEGKVVESNGLTNTRQENGVNVGVSLGASSALTETTTTQTTTTTEQHLVHDSYCEPPRLVLVENTQTTEFTEIGSQMTGANFGVNVGVKKEDEVSNSANVIIGKGGMTSTPDTIVKEPDTIVKEPDTIVKEPDTIVKEPDTIVKEPDRVITTPDQIITVSEDEIDNTETSTTPGNTTADGSSVVPSTPATTTTIIPGTTTVIPGKVNVIPGKETVVPGKVNVIPGKETVVPGKTTVIPGKTAQTGGVIINANSAGNGVSIKGTNITAGVASITNAGGNVHIGSMEGHLNKTNAEVGVGLSLDVNGGEVKPTGGSASVTVDLAKNKTFTGSSITATEAVNINAKDNLDLISSTITAPEVKGNVGGNVNIEAQQDVVDETFVHVGVGVGVKGKGFTPSTEQTVEHTAECGPCGLVETTKVTTEETKLLGSQVENPQTADNNALIAAGGTVLQGAQTVQGAVGIADSIKKGDKVQRDDIAGVMTGALGTVTTATQNKGEASGVLNALSNDINAGSIGGVHAHLNIGVDVEKSKTTKQTGITANNLDLNVGNKVINKAGQITYQEGSNGFGNAQVVDAGSNVDSSKKIQGHLNLTTDIAQNIANGIEMAQTGKNPWVGGSSAQTAPTAVNTNVNETAKPVLAEPAAPAAAGEPVVIQKPAIVMDKPAPIELDKPAPIVLDKPEPIVIDKGTAANAPAATQPAVNPAPAAINHNVEIHENEATEPANPVEVFAPTSAVEPTEVANNNHNVEIEDEEAVPSQAAPLFF</sequence>
<dbReference type="InterPro" id="IPR012334">
    <property type="entry name" value="Pectin_lyas_fold"/>
</dbReference>
<feature type="region of interest" description="Disordered" evidence="1">
    <location>
        <begin position="1334"/>
        <end position="1356"/>
    </location>
</feature>
<feature type="chain" id="PRO_5012154149" evidence="2">
    <location>
        <begin position="32"/>
        <end position="1930"/>
    </location>
</feature>
<name>A0A286EBQ1_9NEIS</name>
<dbReference type="EMBL" id="OCNF01000008">
    <property type="protein sequence ID" value="SOD68351.1"/>
    <property type="molecule type" value="Genomic_DNA"/>
</dbReference>
<feature type="domain" description="Filamentous haemagglutinin FhaB/tRNA nuclease CdiA-like TPS" evidence="3">
    <location>
        <begin position="77"/>
        <end position="197"/>
    </location>
</feature>
<evidence type="ECO:0000256" key="2">
    <source>
        <dbReference type="SAM" id="SignalP"/>
    </source>
</evidence>
<feature type="compositionally biased region" description="Low complexity" evidence="1">
    <location>
        <begin position="1335"/>
        <end position="1356"/>
    </location>
</feature>
<reference evidence="4 5" key="1">
    <citation type="submission" date="2017-09" db="EMBL/GenBank/DDBJ databases">
        <authorList>
            <person name="Ehlers B."/>
            <person name="Leendertz F.H."/>
        </authorList>
    </citation>
    <scope>NUCLEOTIDE SEQUENCE [LARGE SCALE GENOMIC DNA]</scope>
    <source>
        <strain evidence="4 5">DSM 16848</strain>
    </source>
</reference>
<dbReference type="InterPro" id="IPR011050">
    <property type="entry name" value="Pectin_lyase_fold/virulence"/>
</dbReference>
<protein>
    <submittedName>
        <fullName evidence="4">Filamentous hemagglutinin family N-terminal domain-containing protein</fullName>
    </submittedName>
</protein>
<dbReference type="OrthoDB" id="5666689at2"/>
<dbReference type="SMART" id="SM00912">
    <property type="entry name" value="Haemagg_act"/>
    <property type="match status" value="1"/>
</dbReference>
<dbReference type="Proteomes" id="UP000219669">
    <property type="component" value="Unassembled WGS sequence"/>
</dbReference>
<proteinExistence type="predicted"/>
<evidence type="ECO:0000313" key="5">
    <source>
        <dbReference type="Proteomes" id="UP000219669"/>
    </source>
</evidence>
<dbReference type="GO" id="GO:0003824">
    <property type="term" value="F:catalytic activity"/>
    <property type="evidence" value="ECO:0007669"/>
    <property type="project" value="UniProtKB-ARBA"/>
</dbReference>
<feature type="signal peptide" evidence="2">
    <location>
        <begin position="1"/>
        <end position="31"/>
    </location>
</feature>
<organism evidence="4 5">
    <name type="scientific">Alysiella filiformis DSM 16848</name>
    <dbReference type="NCBI Taxonomy" id="1120981"/>
    <lineage>
        <taxon>Bacteria</taxon>
        <taxon>Pseudomonadati</taxon>
        <taxon>Pseudomonadota</taxon>
        <taxon>Betaproteobacteria</taxon>
        <taxon>Neisseriales</taxon>
        <taxon>Neisseriaceae</taxon>
        <taxon>Alysiella</taxon>
    </lineage>
</organism>
<dbReference type="Pfam" id="PF05860">
    <property type="entry name" value="TPS"/>
    <property type="match status" value="1"/>
</dbReference>
<dbReference type="Gene3D" id="2.160.20.10">
    <property type="entry name" value="Single-stranded right-handed beta-helix, Pectin lyase-like"/>
    <property type="match status" value="1"/>
</dbReference>
<dbReference type="InterPro" id="IPR025157">
    <property type="entry name" value="Hemagglutinin_rpt"/>
</dbReference>
<keyword evidence="2" id="KW-0732">Signal</keyword>
<dbReference type="RefSeq" id="WP_097114271.1">
    <property type="nucleotide sequence ID" value="NZ_CP083931.1"/>
</dbReference>
<gene>
    <name evidence="4" type="ORF">SAMN02746062_01222</name>
</gene>
<dbReference type="SUPFAM" id="SSF51126">
    <property type="entry name" value="Pectin lyase-like"/>
    <property type="match status" value="1"/>
</dbReference>
<accession>A0A286EBQ1</accession>
<evidence type="ECO:0000256" key="1">
    <source>
        <dbReference type="SAM" id="MobiDB-lite"/>
    </source>
</evidence>
<dbReference type="InterPro" id="IPR008638">
    <property type="entry name" value="FhaB/CdiA-like_TPS"/>
</dbReference>
<dbReference type="NCBIfam" id="TIGR01901">
    <property type="entry name" value="adhes_NPXG"/>
    <property type="match status" value="1"/>
</dbReference>
<dbReference type="Pfam" id="PF13332">
    <property type="entry name" value="Fil_haemagg_2"/>
    <property type="match status" value="4"/>
</dbReference>
<evidence type="ECO:0000259" key="3">
    <source>
        <dbReference type="SMART" id="SM00912"/>
    </source>
</evidence>
<evidence type="ECO:0000313" key="4">
    <source>
        <dbReference type="EMBL" id="SOD68351.1"/>
    </source>
</evidence>